<comment type="caution">
    <text evidence="6">The sequence shown here is derived from an EMBL/GenBank/DDBJ whole genome shotgun (WGS) entry which is preliminary data.</text>
</comment>
<dbReference type="Pfam" id="PF04117">
    <property type="entry name" value="Mpv17_PMP22"/>
    <property type="match status" value="1"/>
</dbReference>
<comment type="subcellular location">
    <subcellularLocation>
        <location evidence="1">Membrane</location>
        <topology evidence="1">Multi-pass membrane protein</topology>
    </subcellularLocation>
</comment>
<keyword evidence="3" id="KW-0812">Transmembrane</keyword>
<evidence type="ECO:0000256" key="3">
    <source>
        <dbReference type="ARBA" id="ARBA00022692"/>
    </source>
</evidence>
<sequence length="387" mass="43531">MLPSRSSRSQYRRCTYLFQSSQTTETTESESNSVRNSNAETISLSDIKEDTNFSSTDTIDVEIDESFHVSVDSDQYSTAKISHEIALQAEEVAIHDNNELESKLTSKVLNAFLLLACFGFVSYTVLNVDQGMTRGWSMSEKAMRIPLDNWASYESSLNTQPILTKTTINVVIYLLGDWLSQTIFVKKNVLEFDALRTLRNGLIGLVFGPLVHEYYEFSDMILPVDVGINRLYKIFMDQTVYLYVKCTIYIIAVNMLAGETFENSFGTARGKINGIMFTAWKFWPLVHCITYGAIPARHRILWVNCVDLFWNAILALKTSSGENEDEESTQDLVLTSEGDADADLSLIKMSTNTTEANSNAKLEIVEEDEIPAIMNDSLHNKTSVIAP</sequence>
<evidence type="ECO:0000256" key="4">
    <source>
        <dbReference type="ARBA" id="ARBA00022989"/>
    </source>
</evidence>
<dbReference type="EMBL" id="BLLK01000020">
    <property type="protein sequence ID" value="GFH45361.1"/>
    <property type="molecule type" value="Genomic_DNA"/>
</dbReference>
<evidence type="ECO:0000313" key="7">
    <source>
        <dbReference type="Proteomes" id="UP001054902"/>
    </source>
</evidence>
<evidence type="ECO:0000256" key="2">
    <source>
        <dbReference type="ARBA" id="ARBA00006824"/>
    </source>
</evidence>
<comment type="similarity">
    <text evidence="2">Belongs to the peroxisomal membrane protein PXMP2/4 family.</text>
</comment>
<keyword evidence="5" id="KW-0472">Membrane</keyword>
<dbReference type="GO" id="GO:0005737">
    <property type="term" value="C:cytoplasm"/>
    <property type="evidence" value="ECO:0007669"/>
    <property type="project" value="TreeGrafter"/>
</dbReference>
<protein>
    <recommendedName>
        <fullName evidence="8">Peroxisomal membrane protein 2</fullName>
    </recommendedName>
</protein>
<proteinExistence type="inferred from homology"/>
<accession>A0AAD3H041</accession>
<gene>
    <name evidence="6" type="ORF">CTEN210_01835</name>
</gene>
<dbReference type="Proteomes" id="UP001054902">
    <property type="component" value="Unassembled WGS sequence"/>
</dbReference>
<name>A0AAD3H041_9STRA</name>
<dbReference type="InterPro" id="IPR007248">
    <property type="entry name" value="Mpv17_PMP22"/>
</dbReference>
<dbReference type="PANTHER" id="PTHR11266:SF121">
    <property type="entry name" value="OS09G0315000 PROTEIN"/>
    <property type="match status" value="1"/>
</dbReference>
<dbReference type="AlphaFoldDB" id="A0AAD3H041"/>
<keyword evidence="7" id="KW-1185">Reference proteome</keyword>
<reference evidence="6 7" key="1">
    <citation type="journal article" date="2021" name="Sci. Rep.">
        <title>The genome of the diatom Chaetoceros tenuissimus carries an ancient integrated fragment of an extant virus.</title>
        <authorList>
            <person name="Hongo Y."/>
            <person name="Kimura K."/>
            <person name="Takaki Y."/>
            <person name="Yoshida Y."/>
            <person name="Baba S."/>
            <person name="Kobayashi G."/>
            <person name="Nagasaki K."/>
            <person name="Hano T."/>
            <person name="Tomaru Y."/>
        </authorList>
    </citation>
    <scope>NUCLEOTIDE SEQUENCE [LARGE SCALE GENOMIC DNA]</scope>
    <source>
        <strain evidence="6 7">NIES-3715</strain>
    </source>
</reference>
<dbReference type="PANTHER" id="PTHR11266">
    <property type="entry name" value="PEROXISOMAL MEMBRANE PROTEIN 2, PXMP2 MPV17"/>
    <property type="match status" value="1"/>
</dbReference>
<evidence type="ECO:0000256" key="1">
    <source>
        <dbReference type="ARBA" id="ARBA00004141"/>
    </source>
</evidence>
<evidence type="ECO:0008006" key="8">
    <source>
        <dbReference type="Google" id="ProtNLM"/>
    </source>
</evidence>
<evidence type="ECO:0000256" key="5">
    <source>
        <dbReference type="ARBA" id="ARBA00023136"/>
    </source>
</evidence>
<organism evidence="6 7">
    <name type="scientific">Chaetoceros tenuissimus</name>
    <dbReference type="NCBI Taxonomy" id="426638"/>
    <lineage>
        <taxon>Eukaryota</taxon>
        <taxon>Sar</taxon>
        <taxon>Stramenopiles</taxon>
        <taxon>Ochrophyta</taxon>
        <taxon>Bacillariophyta</taxon>
        <taxon>Coscinodiscophyceae</taxon>
        <taxon>Chaetocerotophycidae</taxon>
        <taxon>Chaetocerotales</taxon>
        <taxon>Chaetocerotaceae</taxon>
        <taxon>Chaetoceros</taxon>
    </lineage>
</organism>
<keyword evidence="4" id="KW-1133">Transmembrane helix</keyword>
<evidence type="ECO:0000313" key="6">
    <source>
        <dbReference type="EMBL" id="GFH45361.1"/>
    </source>
</evidence>
<dbReference type="GO" id="GO:0016020">
    <property type="term" value="C:membrane"/>
    <property type="evidence" value="ECO:0007669"/>
    <property type="project" value="UniProtKB-SubCell"/>
</dbReference>